<comment type="caution">
    <text evidence="1">The sequence shown here is derived from an EMBL/GenBank/DDBJ whole genome shotgun (WGS) entry which is preliminary data.</text>
</comment>
<reference evidence="1" key="1">
    <citation type="journal article" date="2020" name="New Phytol.">
        <title>Comparative genomics reveals dynamic genome evolution in host specialist ectomycorrhizal fungi.</title>
        <authorList>
            <person name="Lofgren L.A."/>
            <person name="Nguyen N.H."/>
            <person name="Vilgalys R."/>
            <person name="Ruytinx J."/>
            <person name="Liao H.L."/>
            <person name="Branco S."/>
            <person name="Kuo A."/>
            <person name="LaButti K."/>
            <person name="Lipzen A."/>
            <person name="Andreopoulos W."/>
            <person name="Pangilinan J."/>
            <person name="Riley R."/>
            <person name="Hundley H."/>
            <person name="Na H."/>
            <person name="Barry K."/>
            <person name="Grigoriev I.V."/>
            <person name="Stajich J.E."/>
            <person name="Kennedy P.G."/>
        </authorList>
    </citation>
    <scope>NUCLEOTIDE SEQUENCE</scope>
    <source>
        <strain evidence="1">FC423</strain>
    </source>
</reference>
<dbReference type="GeneID" id="64693489"/>
<dbReference type="Proteomes" id="UP000823399">
    <property type="component" value="Unassembled WGS sequence"/>
</dbReference>
<keyword evidence="2" id="KW-1185">Reference proteome</keyword>
<dbReference type="RefSeq" id="XP_041294233.1">
    <property type="nucleotide sequence ID" value="XM_041431230.1"/>
</dbReference>
<sequence>MQSHNHPCGGEFFDISDLSNVINLGLSFFIRSGRFVDAYKKGLDGKQAAWAIKKYRGHCVLPKSIMRELESNITELQFIISQLRVQLCIILIQIL</sequence>
<accession>A0A9P7JV10</accession>
<evidence type="ECO:0000313" key="2">
    <source>
        <dbReference type="Proteomes" id="UP000823399"/>
    </source>
</evidence>
<dbReference type="EMBL" id="JABBWM010000020">
    <property type="protein sequence ID" value="KAG2110643.1"/>
    <property type="molecule type" value="Genomic_DNA"/>
</dbReference>
<protein>
    <submittedName>
        <fullName evidence="1">Uncharacterized protein</fullName>
    </submittedName>
</protein>
<organism evidence="1 2">
    <name type="scientific">Suillus discolor</name>
    <dbReference type="NCBI Taxonomy" id="1912936"/>
    <lineage>
        <taxon>Eukaryota</taxon>
        <taxon>Fungi</taxon>
        <taxon>Dikarya</taxon>
        <taxon>Basidiomycota</taxon>
        <taxon>Agaricomycotina</taxon>
        <taxon>Agaricomycetes</taxon>
        <taxon>Agaricomycetidae</taxon>
        <taxon>Boletales</taxon>
        <taxon>Suillineae</taxon>
        <taxon>Suillaceae</taxon>
        <taxon>Suillus</taxon>
    </lineage>
</organism>
<dbReference type="OrthoDB" id="10044727at2759"/>
<name>A0A9P7JV10_9AGAM</name>
<evidence type="ECO:0000313" key="1">
    <source>
        <dbReference type="EMBL" id="KAG2110643.1"/>
    </source>
</evidence>
<proteinExistence type="predicted"/>
<gene>
    <name evidence="1" type="ORF">F5147DRAFT_574503</name>
</gene>
<dbReference type="AlphaFoldDB" id="A0A9P7JV10"/>